<organism evidence="2 3">
    <name type="scientific">Dyadobacter flavalbus</name>
    <dbReference type="NCBI Taxonomy" id="2579942"/>
    <lineage>
        <taxon>Bacteria</taxon>
        <taxon>Pseudomonadati</taxon>
        <taxon>Bacteroidota</taxon>
        <taxon>Cytophagia</taxon>
        <taxon>Cytophagales</taxon>
        <taxon>Spirosomataceae</taxon>
        <taxon>Dyadobacter</taxon>
    </lineage>
</organism>
<accession>A0A5M8QV16</accession>
<protein>
    <recommendedName>
        <fullName evidence="4">CBM-cenC domain-containing protein</fullName>
    </recommendedName>
</protein>
<name>A0A5M8QV16_9BACT</name>
<evidence type="ECO:0000313" key="3">
    <source>
        <dbReference type="Proteomes" id="UP000323994"/>
    </source>
</evidence>
<evidence type="ECO:0008006" key="4">
    <source>
        <dbReference type="Google" id="ProtNLM"/>
    </source>
</evidence>
<dbReference type="Proteomes" id="UP000323994">
    <property type="component" value="Unassembled WGS sequence"/>
</dbReference>
<feature type="chain" id="PRO_5024314382" description="CBM-cenC domain-containing protein" evidence="1">
    <location>
        <begin position="21"/>
        <end position="236"/>
    </location>
</feature>
<dbReference type="AlphaFoldDB" id="A0A5M8QV16"/>
<proteinExistence type="predicted"/>
<evidence type="ECO:0000313" key="2">
    <source>
        <dbReference type="EMBL" id="KAA6439989.1"/>
    </source>
</evidence>
<dbReference type="RefSeq" id="WP_139011888.1">
    <property type="nucleotide sequence ID" value="NZ_VBSN01000028.1"/>
</dbReference>
<dbReference type="OrthoDB" id="5510929at2"/>
<dbReference type="EMBL" id="VBSN01000028">
    <property type="protein sequence ID" value="KAA6439989.1"/>
    <property type="molecule type" value="Genomic_DNA"/>
</dbReference>
<keyword evidence="3" id="KW-1185">Reference proteome</keyword>
<reference evidence="2 3" key="1">
    <citation type="submission" date="2019-05" db="EMBL/GenBank/DDBJ databases">
        <authorList>
            <person name="Qu J.-H."/>
        </authorList>
    </citation>
    <scope>NUCLEOTIDE SEQUENCE [LARGE SCALE GENOMIC DNA]</scope>
    <source>
        <strain evidence="2 3">NS28</strain>
    </source>
</reference>
<keyword evidence="1" id="KW-0732">Signal</keyword>
<comment type="caution">
    <text evidence="2">The sequence shown here is derived from an EMBL/GenBank/DDBJ whole genome shotgun (WGS) entry which is preliminary data.</text>
</comment>
<gene>
    <name evidence="2" type="ORF">FEM33_09820</name>
</gene>
<evidence type="ECO:0000256" key="1">
    <source>
        <dbReference type="SAM" id="SignalP"/>
    </source>
</evidence>
<sequence>MNRVQKLPVSLLGACFSALAVMSSCSKEDSVAPQPEISAVSVKSEDGAKFKSNALPVVHPTQGQICQWCLPDGYSLKNQNGVIGLSNANYLFGNTATPWIHPIRVSADSPQTFLTVGSTKDNGGQVGIYVSNLVYGQKYSFTYRVSTMSVKNASGLGQSPYAYSFHVKAPSGGPLAYKNTYLAGKENKWITETIEFTHDNANATTGEIKILLSNFSNAVAYGNIHIPADAIKLVNQ</sequence>
<dbReference type="PROSITE" id="PS51257">
    <property type="entry name" value="PROKAR_LIPOPROTEIN"/>
    <property type="match status" value="1"/>
</dbReference>
<feature type="signal peptide" evidence="1">
    <location>
        <begin position="1"/>
        <end position="20"/>
    </location>
</feature>